<keyword evidence="2" id="KW-1185">Reference proteome</keyword>
<comment type="caution">
    <text evidence="1">The sequence shown here is derived from an EMBL/GenBank/DDBJ whole genome shotgun (WGS) entry which is preliminary data.</text>
</comment>
<sequence length="37" mass="4319">MTQNEGFPKDYHPRLTQTLRMNDKWSKPGTARVVTDV</sequence>
<evidence type="ECO:0000313" key="1">
    <source>
        <dbReference type="EMBL" id="OMO64603.1"/>
    </source>
</evidence>
<evidence type="ECO:0000313" key="2">
    <source>
        <dbReference type="Proteomes" id="UP000187203"/>
    </source>
</evidence>
<reference evidence="2" key="1">
    <citation type="submission" date="2013-09" db="EMBL/GenBank/DDBJ databases">
        <title>Corchorus olitorius genome sequencing.</title>
        <authorList>
            <person name="Alam M."/>
            <person name="Haque M.S."/>
            <person name="Islam M.S."/>
            <person name="Emdad E.M."/>
            <person name="Islam M.M."/>
            <person name="Ahmed B."/>
            <person name="Halim A."/>
            <person name="Hossen Q.M.M."/>
            <person name="Hossain M.Z."/>
            <person name="Ahmed R."/>
            <person name="Khan M.M."/>
            <person name="Islam R."/>
            <person name="Rashid M.M."/>
            <person name="Khan S.A."/>
            <person name="Rahman M.S."/>
            <person name="Alam M."/>
            <person name="Yahiya A.S."/>
            <person name="Khan M.S."/>
            <person name="Azam M.S."/>
            <person name="Haque T."/>
            <person name="Lashkar M.Z.H."/>
            <person name="Akhand A.I."/>
            <person name="Morshed G."/>
            <person name="Roy S."/>
            <person name="Uddin K.S."/>
            <person name="Rabeya T."/>
            <person name="Hossain A.S."/>
            <person name="Chowdhury A."/>
            <person name="Snigdha A.R."/>
            <person name="Mortoza M.S."/>
            <person name="Matin S.A."/>
            <person name="Hoque S.M.E."/>
            <person name="Islam M.K."/>
            <person name="Roy D.K."/>
            <person name="Haider R."/>
            <person name="Moosa M.M."/>
            <person name="Elias S.M."/>
            <person name="Hasan A.M."/>
            <person name="Jahan S."/>
            <person name="Shafiuddin M."/>
            <person name="Mahmood N."/>
            <person name="Shommy N.S."/>
        </authorList>
    </citation>
    <scope>NUCLEOTIDE SEQUENCE [LARGE SCALE GENOMIC DNA]</scope>
    <source>
        <strain evidence="2">cv. O-4</strain>
    </source>
</reference>
<gene>
    <name evidence="1" type="ORF">COLO4_31992</name>
</gene>
<organism evidence="1 2">
    <name type="scientific">Corchorus olitorius</name>
    <dbReference type="NCBI Taxonomy" id="93759"/>
    <lineage>
        <taxon>Eukaryota</taxon>
        <taxon>Viridiplantae</taxon>
        <taxon>Streptophyta</taxon>
        <taxon>Embryophyta</taxon>
        <taxon>Tracheophyta</taxon>
        <taxon>Spermatophyta</taxon>
        <taxon>Magnoliopsida</taxon>
        <taxon>eudicotyledons</taxon>
        <taxon>Gunneridae</taxon>
        <taxon>Pentapetalae</taxon>
        <taxon>rosids</taxon>
        <taxon>malvids</taxon>
        <taxon>Malvales</taxon>
        <taxon>Malvaceae</taxon>
        <taxon>Grewioideae</taxon>
        <taxon>Apeibeae</taxon>
        <taxon>Corchorus</taxon>
    </lineage>
</organism>
<dbReference type="EMBL" id="AWUE01020912">
    <property type="protein sequence ID" value="OMO64603.1"/>
    <property type="molecule type" value="Genomic_DNA"/>
</dbReference>
<accession>A0A1R3H2M2</accession>
<dbReference type="Proteomes" id="UP000187203">
    <property type="component" value="Unassembled WGS sequence"/>
</dbReference>
<dbReference type="AlphaFoldDB" id="A0A1R3H2M2"/>
<protein>
    <submittedName>
        <fullName evidence="1">Uncharacterized protein</fullName>
    </submittedName>
</protein>
<proteinExistence type="predicted"/>
<name>A0A1R3H2M2_9ROSI</name>